<name>A0A9P6B7L2_9AGAM</name>
<dbReference type="EMBL" id="MU128925">
    <property type="protein sequence ID" value="KAF9518430.1"/>
    <property type="molecule type" value="Genomic_DNA"/>
</dbReference>
<dbReference type="InterPro" id="IPR012340">
    <property type="entry name" value="NA-bd_OB-fold"/>
</dbReference>
<dbReference type="Gene3D" id="2.40.50.140">
    <property type="entry name" value="Nucleic acid-binding proteins"/>
    <property type="match status" value="1"/>
</dbReference>
<keyword evidence="2" id="KW-1185">Reference proteome</keyword>
<sequence length="172" mass="19284">MQLMYDWESQTHSDCYRDSDKVTLMSSSTNVIPGKIDHAVPVRVSDISEESVGCKVRLVGRVLVHDVKTHFMFLASPSHSLWVDASVCFDPMDTASVPYLVQYNSPVMIIGYIEQNEVSIPPPYLESRPPAHHSSVLCRAILSRPCPNLDLELWDRSLELRKNVLGMGIVAT</sequence>
<dbReference type="AlphaFoldDB" id="A0A9P6B7L2"/>
<comment type="caution">
    <text evidence="1">The sequence shown here is derived from an EMBL/GenBank/DDBJ whole genome shotgun (WGS) entry which is preliminary data.</text>
</comment>
<evidence type="ECO:0000313" key="1">
    <source>
        <dbReference type="EMBL" id="KAF9518430.1"/>
    </source>
</evidence>
<dbReference type="Proteomes" id="UP000886523">
    <property type="component" value="Unassembled WGS sequence"/>
</dbReference>
<organism evidence="1 2">
    <name type="scientific">Hydnum rufescens UP504</name>
    <dbReference type="NCBI Taxonomy" id="1448309"/>
    <lineage>
        <taxon>Eukaryota</taxon>
        <taxon>Fungi</taxon>
        <taxon>Dikarya</taxon>
        <taxon>Basidiomycota</taxon>
        <taxon>Agaricomycotina</taxon>
        <taxon>Agaricomycetes</taxon>
        <taxon>Cantharellales</taxon>
        <taxon>Hydnaceae</taxon>
        <taxon>Hydnum</taxon>
    </lineage>
</organism>
<evidence type="ECO:0000313" key="2">
    <source>
        <dbReference type="Proteomes" id="UP000886523"/>
    </source>
</evidence>
<reference evidence="1" key="1">
    <citation type="journal article" date="2020" name="Nat. Commun.">
        <title>Large-scale genome sequencing of mycorrhizal fungi provides insights into the early evolution of symbiotic traits.</title>
        <authorList>
            <person name="Miyauchi S."/>
            <person name="Kiss E."/>
            <person name="Kuo A."/>
            <person name="Drula E."/>
            <person name="Kohler A."/>
            <person name="Sanchez-Garcia M."/>
            <person name="Morin E."/>
            <person name="Andreopoulos B."/>
            <person name="Barry K.W."/>
            <person name="Bonito G."/>
            <person name="Buee M."/>
            <person name="Carver A."/>
            <person name="Chen C."/>
            <person name="Cichocki N."/>
            <person name="Clum A."/>
            <person name="Culley D."/>
            <person name="Crous P.W."/>
            <person name="Fauchery L."/>
            <person name="Girlanda M."/>
            <person name="Hayes R.D."/>
            <person name="Keri Z."/>
            <person name="LaButti K."/>
            <person name="Lipzen A."/>
            <person name="Lombard V."/>
            <person name="Magnuson J."/>
            <person name="Maillard F."/>
            <person name="Murat C."/>
            <person name="Nolan M."/>
            <person name="Ohm R.A."/>
            <person name="Pangilinan J."/>
            <person name="Pereira M.F."/>
            <person name="Perotto S."/>
            <person name="Peter M."/>
            <person name="Pfister S."/>
            <person name="Riley R."/>
            <person name="Sitrit Y."/>
            <person name="Stielow J.B."/>
            <person name="Szollosi G."/>
            <person name="Zifcakova L."/>
            <person name="Stursova M."/>
            <person name="Spatafora J.W."/>
            <person name="Tedersoo L."/>
            <person name="Vaario L.M."/>
            <person name="Yamada A."/>
            <person name="Yan M."/>
            <person name="Wang P."/>
            <person name="Xu J."/>
            <person name="Bruns T."/>
            <person name="Baldrian P."/>
            <person name="Vilgalys R."/>
            <person name="Dunand C."/>
            <person name="Henrissat B."/>
            <person name="Grigoriev I.V."/>
            <person name="Hibbett D."/>
            <person name="Nagy L.G."/>
            <person name="Martin F.M."/>
        </authorList>
    </citation>
    <scope>NUCLEOTIDE SEQUENCE</scope>
    <source>
        <strain evidence="1">UP504</strain>
    </source>
</reference>
<dbReference type="OrthoDB" id="3258172at2759"/>
<gene>
    <name evidence="1" type="ORF">BS47DRAFT_1338363</name>
</gene>
<accession>A0A9P6B7L2</accession>
<protein>
    <submittedName>
        <fullName evidence="1">Uncharacterized protein</fullName>
    </submittedName>
</protein>
<proteinExistence type="predicted"/>